<dbReference type="PRINTS" id="PR01415">
    <property type="entry name" value="ANKYRIN"/>
</dbReference>
<feature type="repeat" description="ANK" evidence="3">
    <location>
        <begin position="104"/>
        <end position="136"/>
    </location>
</feature>
<dbReference type="Pfam" id="PF12796">
    <property type="entry name" value="Ank_2"/>
    <property type="match status" value="2"/>
</dbReference>
<dbReference type="Gene3D" id="1.25.40.20">
    <property type="entry name" value="Ankyrin repeat-containing domain"/>
    <property type="match status" value="3"/>
</dbReference>
<dbReference type="Pfam" id="PF13637">
    <property type="entry name" value="Ank_4"/>
    <property type="match status" value="1"/>
</dbReference>
<feature type="region of interest" description="Disordered" evidence="4">
    <location>
        <begin position="1"/>
        <end position="37"/>
    </location>
</feature>
<keyword evidence="2 3" id="KW-0040">ANK repeat</keyword>
<evidence type="ECO:0000256" key="1">
    <source>
        <dbReference type="ARBA" id="ARBA00022737"/>
    </source>
</evidence>
<evidence type="ECO:0000256" key="2">
    <source>
        <dbReference type="ARBA" id="ARBA00023043"/>
    </source>
</evidence>
<keyword evidence="1" id="KW-0677">Repeat</keyword>
<protein>
    <submittedName>
        <fullName evidence="5">Uncharacterized protein</fullName>
    </submittedName>
</protein>
<dbReference type="InterPro" id="IPR002110">
    <property type="entry name" value="Ankyrin_rpt"/>
</dbReference>
<dbReference type="SMART" id="SM00248">
    <property type="entry name" value="ANK"/>
    <property type="match status" value="6"/>
</dbReference>
<reference evidence="5" key="1">
    <citation type="submission" date="2021-01" db="EMBL/GenBank/DDBJ databases">
        <authorList>
            <person name="Corre E."/>
            <person name="Pelletier E."/>
            <person name="Niang G."/>
            <person name="Scheremetjew M."/>
            <person name="Finn R."/>
            <person name="Kale V."/>
            <person name="Holt S."/>
            <person name="Cochrane G."/>
            <person name="Meng A."/>
            <person name="Brown T."/>
            <person name="Cohen L."/>
        </authorList>
    </citation>
    <scope>NUCLEOTIDE SEQUENCE</scope>
    <source>
        <strain evidence="5">CCMP644</strain>
    </source>
</reference>
<dbReference type="InterPro" id="IPR036770">
    <property type="entry name" value="Ankyrin_rpt-contain_sf"/>
</dbReference>
<gene>
    <name evidence="5" type="ORF">HAND00432_LOCUS29919</name>
</gene>
<feature type="compositionally biased region" description="Basic and acidic residues" evidence="4">
    <location>
        <begin position="1"/>
        <end position="12"/>
    </location>
</feature>
<name>A0A7S1HD81_HEMAN</name>
<dbReference type="PROSITE" id="PS50088">
    <property type="entry name" value="ANK_REPEAT"/>
    <property type="match status" value="6"/>
</dbReference>
<sequence>MGDKVGVRRSSSDLDSVGTGGGYGEDGNRRGRMGAAQPHMMGTEGDVTSSSVLLKQIYSASGRTIRRSRSEKVEPTAHSHALEGNLELLKIKISSAGADVKDPLEFTPLHFAACYGHLPCVEFLLEQGAGVSAASKDGLTPLHLAARNGHTDVLARLLKAGADFEAEDSRKGRPLHNASGHGNVGCVRALLEAGADKDAVEEDKWAALHYAARFNNVENVEALLLSGADVNAQDVDGWTAMHNSSRNGRLKCCQVLLQHKADVAKVTNHGETALHVAVRKGKAKVVQAIVDHCDKEGVYAAIRAIRDKGGKKVDDTECSPHIKAILRQENQGRASGYDMVFAGATEILEESNVVGIMSRACSIS</sequence>
<feature type="repeat" description="ANK" evidence="3">
    <location>
        <begin position="203"/>
        <end position="235"/>
    </location>
</feature>
<proteinExistence type="predicted"/>
<feature type="repeat" description="ANK" evidence="3">
    <location>
        <begin position="269"/>
        <end position="292"/>
    </location>
</feature>
<dbReference type="PANTHER" id="PTHR24198:SF165">
    <property type="entry name" value="ANKYRIN REPEAT-CONTAINING PROTEIN-RELATED"/>
    <property type="match status" value="1"/>
</dbReference>
<evidence type="ECO:0000313" key="5">
    <source>
        <dbReference type="EMBL" id="CAD8978909.1"/>
    </source>
</evidence>
<feature type="repeat" description="ANK" evidence="3">
    <location>
        <begin position="170"/>
        <end position="202"/>
    </location>
</feature>
<dbReference type="PROSITE" id="PS50297">
    <property type="entry name" value="ANK_REP_REGION"/>
    <property type="match status" value="5"/>
</dbReference>
<dbReference type="SUPFAM" id="SSF48403">
    <property type="entry name" value="Ankyrin repeat"/>
    <property type="match status" value="1"/>
</dbReference>
<dbReference type="PANTHER" id="PTHR24198">
    <property type="entry name" value="ANKYRIN REPEAT AND PROTEIN KINASE DOMAIN-CONTAINING PROTEIN"/>
    <property type="match status" value="1"/>
</dbReference>
<evidence type="ECO:0000256" key="3">
    <source>
        <dbReference type="PROSITE-ProRule" id="PRU00023"/>
    </source>
</evidence>
<accession>A0A7S1HD81</accession>
<evidence type="ECO:0000256" key="4">
    <source>
        <dbReference type="SAM" id="MobiDB-lite"/>
    </source>
</evidence>
<feature type="repeat" description="ANK" evidence="3">
    <location>
        <begin position="236"/>
        <end position="268"/>
    </location>
</feature>
<dbReference type="AlphaFoldDB" id="A0A7S1HD81"/>
<feature type="repeat" description="ANK" evidence="3">
    <location>
        <begin position="137"/>
        <end position="169"/>
    </location>
</feature>
<dbReference type="EMBL" id="HBFX01049778">
    <property type="protein sequence ID" value="CAD8978909.1"/>
    <property type="molecule type" value="Transcribed_RNA"/>
</dbReference>
<organism evidence="5">
    <name type="scientific">Hemiselmis andersenii</name>
    <name type="common">Cryptophyte alga</name>
    <dbReference type="NCBI Taxonomy" id="464988"/>
    <lineage>
        <taxon>Eukaryota</taxon>
        <taxon>Cryptophyceae</taxon>
        <taxon>Cryptomonadales</taxon>
        <taxon>Hemiselmidaceae</taxon>
        <taxon>Hemiselmis</taxon>
    </lineage>
</organism>